<dbReference type="Proteomes" id="UP000030669">
    <property type="component" value="Unassembled WGS sequence"/>
</dbReference>
<accession>S7RE05</accession>
<dbReference type="RefSeq" id="XP_007868650.1">
    <property type="nucleotide sequence ID" value="XM_007870459.1"/>
</dbReference>
<dbReference type="OrthoDB" id="2418900at2759"/>
<dbReference type="HOGENOM" id="CLU_155374_1_1_1"/>
<evidence type="ECO:0000313" key="2">
    <source>
        <dbReference type="Proteomes" id="UP000030669"/>
    </source>
</evidence>
<feature type="non-terminal residue" evidence="1">
    <location>
        <position position="1"/>
    </location>
</feature>
<feature type="non-terminal residue" evidence="1">
    <location>
        <position position="66"/>
    </location>
</feature>
<protein>
    <submittedName>
        <fullName evidence="1">Uncharacterized protein</fullName>
    </submittedName>
</protein>
<dbReference type="GeneID" id="19301970"/>
<organism evidence="1 2">
    <name type="scientific">Gloeophyllum trabeum (strain ATCC 11539 / FP-39264 / Madison 617)</name>
    <name type="common">Brown rot fungus</name>
    <dbReference type="NCBI Taxonomy" id="670483"/>
    <lineage>
        <taxon>Eukaryota</taxon>
        <taxon>Fungi</taxon>
        <taxon>Dikarya</taxon>
        <taxon>Basidiomycota</taxon>
        <taxon>Agaricomycotina</taxon>
        <taxon>Agaricomycetes</taxon>
        <taxon>Gloeophyllales</taxon>
        <taxon>Gloeophyllaceae</taxon>
        <taxon>Gloeophyllum</taxon>
    </lineage>
</organism>
<dbReference type="EMBL" id="KB469307">
    <property type="protein sequence ID" value="EPQ52435.1"/>
    <property type="molecule type" value="Genomic_DNA"/>
</dbReference>
<reference evidence="1 2" key="1">
    <citation type="journal article" date="2012" name="Science">
        <title>The Paleozoic origin of enzymatic lignin decomposition reconstructed from 31 fungal genomes.</title>
        <authorList>
            <person name="Floudas D."/>
            <person name="Binder M."/>
            <person name="Riley R."/>
            <person name="Barry K."/>
            <person name="Blanchette R.A."/>
            <person name="Henrissat B."/>
            <person name="Martinez A.T."/>
            <person name="Otillar R."/>
            <person name="Spatafora J.W."/>
            <person name="Yadav J.S."/>
            <person name="Aerts A."/>
            <person name="Benoit I."/>
            <person name="Boyd A."/>
            <person name="Carlson A."/>
            <person name="Copeland A."/>
            <person name="Coutinho P.M."/>
            <person name="de Vries R.P."/>
            <person name="Ferreira P."/>
            <person name="Findley K."/>
            <person name="Foster B."/>
            <person name="Gaskell J."/>
            <person name="Glotzer D."/>
            <person name="Gorecki P."/>
            <person name="Heitman J."/>
            <person name="Hesse C."/>
            <person name="Hori C."/>
            <person name="Igarashi K."/>
            <person name="Jurgens J.A."/>
            <person name="Kallen N."/>
            <person name="Kersten P."/>
            <person name="Kohler A."/>
            <person name="Kuees U."/>
            <person name="Kumar T.K.A."/>
            <person name="Kuo A."/>
            <person name="LaButti K."/>
            <person name="Larrondo L.F."/>
            <person name="Lindquist E."/>
            <person name="Ling A."/>
            <person name="Lombard V."/>
            <person name="Lucas S."/>
            <person name="Lundell T."/>
            <person name="Martin R."/>
            <person name="McLaughlin D.J."/>
            <person name="Morgenstern I."/>
            <person name="Morin E."/>
            <person name="Murat C."/>
            <person name="Nagy L.G."/>
            <person name="Nolan M."/>
            <person name="Ohm R.A."/>
            <person name="Patyshakuliyeva A."/>
            <person name="Rokas A."/>
            <person name="Ruiz-Duenas F.J."/>
            <person name="Sabat G."/>
            <person name="Salamov A."/>
            <person name="Samejima M."/>
            <person name="Schmutz J."/>
            <person name="Slot J.C."/>
            <person name="St John F."/>
            <person name="Stenlid J."/>
            <person name="Sun H."/>
            <person name="Sun S."/>
            <person name="Syed K."/>
            <person name="Tsang A."/>
            <person name="Wiebenga A."/>
            <person name="Young D."/>
            <person name="Pisabarro A."/>
            <person name="Eastwood D.C."/>
            <person name="Martin F."/>
            <person name="Cullen D."/>
            <person name="Grigoriev I.V."/>
            <person name="Hibbett D.S."/>
        </authorList>
    </citation>
    <scope>NUCLEOTIDE SEQUENCE [LARGE SCALE GENOMIC DNA]</scope>
    <source>
        <strain evidence="1 2">ATCC 11539</strain>
    </source>
</reference>
<proteinExistence type="predicted"/>
<sequence length="66" mass="7660">LAYIEWFTPFRSQDHDLHLFSVSRSTRNGRPNAQIIPLDDIFRSCHLIPKFGTSVSPEWSSENVLE</sequence>
<dbReference type="OMA" id="IIPATYI"/>
<dbReference type="KEGG" id="gtr:GLOTRDRAFT_12960"/>
<gene>
    <name evidence="1" type="ORF">GLOTRDRAFT_12960</name>
</gene>
<keyword evidence="2" id="KW-1185">Reference proteome</keyword>
<name>S7RE05_GLOTA</name>
<evidence type="ECO:0000313" key="1">
    <source>
        <dbReference type="EMBL" id="EPQ52435.1"/>
    </source>
</evidence>
<dbReference type="AlphaFoldDB" id="S7RE05"/>
<dbReference type="STRING" id="670483.S7RE05"/>